<protein>
    <submittedName>
        <fullName evidence="1">Uncharacterized protein</fullName>
    </submittedName>
</protein>
<proteinExistence type="predicted"/>
<dbReference type="AlphaFoldDB" id="A0A0E9QZQ6"/>
<accession>A0A0E9QZQ6</accession>
<evidence type="ECO:0000313" key="1">
    <source>
        <dbReference type="EMBL" id="JAH21568.1"/>
    </source>
</evidence>
<dbReference type="EMBL" id="GBXM01087009">
    <property type="protein sequence ID" value="JAH21568.1"/>
    <property type="molecule type" value="Transcribed_RNA"/>
</dbReference>
<reference evidence="1" key="1">
    <citation type="submission" date="2014-11" db="EMBL/GenBank/DDBJ databases">
        <authorList>
            <person name="Amaro Gonzalez C."/>
        </authorList>
    </citation>
    <scope>NUCLEOTIDE SEQUENCE</scope>
</reference>
<name>A0A0E9QZQ6_ANGAN</name>
<organism evidence="1">
    <name type="scientific">Anguilla anguilla</name>
    <name type="common">European freshwater eel</name>
    <name type="synonym">Muraena anguilla</name>
    <dbReference type="NCBI Taxonomy" id="7936"/>
    <lineage>
        <taxon>Eukaryota</taxon>
        <taxon>Metazoa</taxon>
        <taxon>Chordata</taxon>
        <taxon>Craniata</taxon>
        <taxon>Vertebrata</taxon>
        <taxon>Euteleostomi</taxon>
        <taxon>Actinopterygii</taxon>
        <taxon>Neopterygii</taxon>
        <taxon>Teleostei</taxon>
        <taxon>Anguilliformes</taxon>
        <taxon>Anguillidae</taxon>
        <taxon>Anguilla</taxon>
    </lineage>
</organism>
<sequence length="18" mass="2235">MLFMKYLHIVKMSEYIGM</sequence>
<reference evidence="1" key="2">
    <citation type="journal article" date="2015" name="Fish Shellfish Immunol.">
        <title>Early steps in the European eel (Anguilla anguilla)-Vibrio vulnificus interaction in the gills: Role of the RtxA13 toxin.</title>
        <authorList>
            <person name="Callol A."/>
            <person name="Pajuelo D."/>
            <person name="Ebbesson L."/>
            <person name="Teles M."/>
            <person name="MacKenzie S."/>
            <person name="Amaro C."/>
        </authorList>
    </citation>
    <scope>NUCLEOTIDE SEQUENCE</scope>
</reference>